<evidence type="ECO:0000313" key="1">
    <source>
        <dbReference type="EMBL" id="KAI3773241.1"/>
    </source>
</evidence>
<accession>A0ACB9FQK0</accession>
<protein>
    <submittedName>
        <fullName evidence="1">Uncharacterized protein</fullName>
    </submittedName>
</protein>
<reference evidence="1 2" key="2">
    <citation type="journal article" date="2022" name="Mol. Ecol. Resour.">
        <title>The genomes of chicory, endive, great burdock and yacon provide insights into Asteraceae paleo-polyploidization history and plant inulin production.</title>
        <authorList>
            <person name="Fan W."/>
            <person name="Wang S."/>
            <person name="Wang H."/>
            <person name="Wang A."/>
            <person name="Jiang F."/>
            <person name="Liu H."/>
            <person name="Zhao H."/>
            <person name="Xu D."/>
            <person name="Zhang Y."/>
        </authorList>
    </citation>
    <scope>NUCLEOTIDE SEQUENCE [LARGE SCALE GENOMIC DNA]</scope>
    <source>
        <strain evidence="2">cv. Yunnan</strain>
        <tissue evidence="1">Leaves</tissue>
    </source>
</reference>
<reference evidence="2" key="1">
    <citation type="journal article" date="2022" name="Mol. Ecol. Resour.">
        <title>The genomes of chicory, endive, great burdock and yacon provide insights into Asteraceae palaeo-polyploidization history and plant inulin production.</title>
        <authorList>
            <person name="Fan W."/>
            <person name="Wang S."/>
            <person name="Wang H."/>
            <person name="Wang A."/>
            <person name="Jiang F."/>
            <person name="Liu H."/>
            <person name="Zhao H."/>
            <person name="Xu D."/>
            <person name="Zhang Y."/>
        </authorList>
    </citation>
    <scope>NUCLEOTIDE SEQUENCE [LARGE SCALE GENOMIC DNA]</scope>
    <source>
        <strain evidence="2">cv. Yunnan</strain>
    </source>
</reference>
<proteinExistence type="predicted"/>
<comment type="caution">
    <text evidence="1">The sequence shown here is derived from an EMBL/GenBank/DDBJ whole genome shotgun (WGS) entry which is preliminary data.</text>
</comment>
<gene>
    <name evidence="1" type="ORF">L1987_47765</name>
</gene>
<name>A0ACB9FQK0_9ASTR</name>
<dbReference type="EMBL" id="CM042033">
    <property type="protein sequence ID" value="KAI3773241.1"/>
    <property type="molecule type" value="Genomic_DNA"/>
</dbReference>
<evidence type="ECO:0000313" key="2">
    <source>
        <dbReference type="Proteomes" id="UP001056120"/>
    </source>
</evidence>
<dbReference type="Proteomes" id="UP001056120">
    <property type="component" value="Linkage Group LG16"/>
</dbReference>
<keyword evidence="2" id="KW-1185">Reference proteome</keyword>
<organism evidence="1 2">
    <name type="scientific">Smallanthus sonchifolius</name>
    <dbReference type="NCBI Taxonomy" id="185202"/>
    <lineage>
        <taxon>Eukaryota</taxon>
        <taxon>Viridiplantae</taxon>
        <taxon>Streptophyta</taxon>
        <taxon>Embryophyta</taxon>
        <taxon>Tracheophyta</taxon>
        <taxon>Spermatophyta</taxon>
        <taxon>Magnoliopsida</taxon>
        <taxon>eudicotyledons</taxon>
        <taxon>Gunneridae</taxon>
        <taxon>Pentapetalae</taxon>
        <taxon>asterids</taxon>
        <taxon>campanulids</taxon>
        <taxon>Asterales</taxon>
        <taxon>Asteraceae</taxon>
        <taxon>Asteroideae</taxon>
        <taxon>Heliantheae alliance</taxon>
        <taxon>Millerieae</taxon>
        <taxon>Smallanthus</taxon>
    </lineage>
</organism>
<sequence>MDTVYKETTSFTRRTEPPDPTAERRFWHSDESDSEDQSDAAIQSEETKQQRKSSGKKGKTKPSRQLDGTMESALRRYGLRSEDANNSLVKRNTRIGKSKSDKHAGLKQGMHPYRLDKENKPAAVNRSADANVQNYAWADVNGDDAMQQAEASPGTDSRVYGTNVCMQVPENENPSSTHQVAEGHTEISKTEDLGHVMVNMEYAGDSILAGMSGVGDIQELEMGEEEEISSDQSNKSKSFTAITANSSDINQKIMQNLNNDNVTPDAIVVLNNWNMLNAKASEARIEVNVEEYKQSYESAITLLRKDEIVYTCNFFEKSTILIESLVEWLGNLQDQERAAKRRYAHTQGPNGLMVASLEGQTSMDTTNHKKKKNKSSTEKPRRSDGKGENVVEVEKPNDIPCKQKRKNYKIWSSKNRKPEKNLSHRRVFFSSQIALPKVISYPLGLSRFHSGSSEKKANKEN</sequence>